<evidence type="ECO:0000256" key="1">
    <source>
        <dbReference type="SAM" id="Phobius"/>
    </source>
</evidence>
<comment type="caution">
    <text evidence="2">The sequence shown here is derived from an EMBL/GenBank/DDBJ whole genome shotgun (WGS) entry which is preliminary data.</text>
</comment>
<reference evidence="2 3" key="1">
    <citation type="submission" date="2018-09" db="EMBL/GenBank/DDBJ databases">
        <authorList>
            <person name="Wang Z."/>
        </authorList>
    </citation>
    <scope>NUCLEOTIDE SEQUENCE [LARGE SCALE GENOMIC DNA]</scope>
    <source>
        <strain evidence="2 3">ALS 81</strain>
    </source>
</reference>
<keyword evidence="1" id="KW-0472">Membrane</keyword>
<organism evidence="2 3">
    <name type="scientific">Alginatibacterium sediminis</name>
    <dbReference type="NCBI Taxonomy" id="2164068"/>
    <lineage>
        <taxon>Bacteria</taxon>
        <taxon>Pseudomonadati</taxon>
        <taxon>Pseudomonadota</taxon>
        <taxon>Gammaproteobacteria</taxon>
        <taxon>Alteromonadales</taxon>
        <taxon>Alteromonadaceae</taxon>
        <taxon>Alginatibacterium</taxon>
    </lineage>
</organism>
<evidence type="ECO:0000313" key="3">
    <source>
        <dbReference type="Proteomes" id="UP000286482"/>
    </source>
</evidence>
<dbReference type="Pfam" id="PF04246">
    <property type="entry name" value="RseC_MucC"/>
    <property type="match status" value="1"/>
</dbReference>
<dbReference type="Proteomes" id="UP000286482">
    <property type="component" value="Unassembled WGS sequence"/>
</dbReference>
<protein>
    <submittedName>
        <fullName evidence="2">Transcriptional regulator</fullName>
    </submittedName>
</protein>
<dbReference type="InterPro" id="IPR007359">
    <property type="entry name" value="SigmaE_reg_RseC_MucC"/>
</dbReference>
<evidence type="ECO:0000313" key="2">
    <source>
        <dbReference type="EMBL" id="RKF18603.1"/>
    </source>
</evidence>
<dbReference type="InterPro" id="IPR026268">
    <property type="entry name" value="RseC"/>
</dbReference>
<sequence length="147" mass="15569">MAVNTPNVIRQQASIVAVDGENVTVECITQSACAQCSQQDNCGNGSIAKAFPKRSTQIVIQQSGQYQTGQQVELLLPAKALLQSAALVYFVPLLALVVGAFAGEKIAANFDLGEWVSVLLALVCALLSGLLIRHFGDRNTVQPKLDG</sequence>
<dbReference type="OrthoDB" id="9795854at2"/>
<feature type="transmembrane region" description="Helical" evidence="1">
    <location>
        <begin position="115"/>
        <end position="135"/>
    </location>
</feature>
<feature type="transmembrane region" description="Helical" evidence="1">
    <location>
        <begin position="80"/>
        <end position="103"/>
    </location>
</feature>
<keyword evidence="3" id="KW-1185">Reference proteome</keyword>
<dbReference type="PANTHER" id="PTHR35867">
    <property type="entry name" value="PROTEIN RSEC"/>
    <property type="match status" value="1"/>
</dbReference>
<keyword evidence="1" id="KW-1133">Transmembrane helix</keyword>
<dbReference type="PANTHER" id="PTHR35867:SF1">
    <property type="entry name" value="PROTEIN RSEC"/>
    <property type="match status" value="1"/>
</dbReference>
<name>A0A420ED57_9ALTE</name>
<dbReference type="EMBL" id="RAQO01000005">
    <property type="protein sequence ID" value="RKF18603.1"/>
    <property type="molecule type" value="Genomic_DNA"/>
</dbReference>
<dbReference type="RefSeq" id="WP_120354682.1">
    <property type="nucleotide sequence ID" value="NZ_RAQO01000005.1"/>
</dbReference>
<proteinExistence type="predicted"/>
<gene>
    <name evidence="2" type="ORF">DBZ36_09360</name>
</gene>
<dbReference type="AlphaFoldDB" id="A0A420ED57"/>
<dbReference type="PIRSF" id="PIRSF004923">
    <property type="entry name" value="RseC"/>
    <property type="match status" value="1"/>
</dbReference>
<accession>A0A420ED57</accession>
<keyword evidence="1" id="KW-0812">Transmembrane</keyword>